<keyword evidence="3" id="KW-0732">Signal</keyword>
<name>A0A8H6CFC1_9LECA</name>
<dbReference type="GO" id="GO:0000225">
    <property type="term" value="F:N-acetylglucosaminylphosphatidylinositol deacetylase activity"/>
    <property type="evidence" value="ECO:0007669"/>
    <property type="project" value="UniProtKB-EC"/>
</dbReference>
<dbReference type="Gene3D" id="3.40.50.10320">
    <property type="entry name" value="LmbE-like"/>
    <property type="match status" value="1"/>
</dbReference>
<organism evidence="4 5">
    <name type="scientific">Letharia lupina</name>
    <dbReference type="NCBI Taxonomy" id="560253"/>
    <lineage>
        <taxon>Eukaryota</taxon>
        <taxon>Fungi</taxon>
        <taxon>Dikarya</taxon>
        <taxon>Ascomycota</taxon>
        <taxon>Pezizomycotina</taxon>
        <taxon>Lecanoromycetes</taxon>
        <taxon>OSLEUM clade</taxon>
        <taxon>Lecanoromycetidae</taxon>
        <taxon>Lecanorales</taxon>
        <taxon>Lecanorineae</taxon>
        <taxon>Parmeliaceae</taxon>
        <taxon>Letharia</taxon>
    </lineage>
</organism>
<gene>
    <name evidence="4" type="ORF">HO133_001277</name>
</gene>
<dbReference type="InterPro" id="IPR024078">
    <property type="entry name" value="LmbE-like_dom_sf"/>
</dbReference>
<dbReference type="GeneID" id="59329693"/>
<sequence>MQLYLALAIPILLATAWLYTAQVTRTSLPSLRNKRICLLIAHPDDEAMFFSPTLLALTAPETGNHVKILCLSSGNADGLGEIRKQELAASGAMLGLRSASDVLVINDRKFPDSMTTTWPADKIAQILSSAFSPVSNSTKKNSPSDEPTSTIDTLITFDARGISSHLNHISLYHGARHWLSSLMAGKSGWKCPVELYTLTTTNILRKYISAFDAPVTMVLGGWRAAGKAQRKGKEEPPSLLFFTYADLRPTTSLFTVLMVQPENPISRAWLESTLQIVLQSNHPLESPFTEGLLFTGASASEVEMQQEARDVIQQQNA</sequence>
<evidence type="ECO:0000256" key="2">
    <source>
        <dbReference type="ARBA" id="ARBA00012176"/>
    </source>
</evidence>
<dbReference type="GO" id="GO:0005783">
    <property type="term" value="C:endoplasmic reticulum"/>
    <property type="evidence" value="ECO:0007669"/>
    <property type="project" value="TreeGrafter"/>
</dbReference>
<dbReference type="AlphaFoldDB" id="A0A8H6CFC1"/>
<proteinExistence type="inferred from homology"/>
<protein>
    <recommendedName>
        <fullName evidence="2">N-acetylglucosaminylphosphatidylinositol deacetylase</fullName>
        <ecNumber evidence="2">3.5.1.89</ecNumber>
    </recommendedName>
</protein>
<accession>A0A8H6CFC1</accession>
<dbReference type="EC" id="3.5.1.89" evidence="2"/>
<dbReference type="InterPro" id="IPR003737">
    <property type="entry name" value="GlcNAc_PI_deacetylase-related"/>
</dbReference>
<dbReference type="GO" id="GO:0006506">
    <property type="term" value="P:GPI anchor biosynthetic process"/>
    <property type="evidence" value="ECO:0007669"/>
    <property type="project" value="UniProtKB-UniPathway"/>
</dbReference>
<dbReference type="GO" id="GO:0016020">
    <property type="term" value="C:membrane"/>
    <property type="evidence" value="ECO:0007669"/>
    <property type="project" value="GOC"/>
</dbReference>
<dbReference type="UniPathway" id="UPA00196"/>
<feature type="signal peptide" evidence="3">
    <location>
        <begin position="1"/>
        <end position="21"/>
    </location>
</feature>
<feature type="chain" id="PRO_5034525269" description="N-acetylglucosaminylphosphatidylinositol deacetylase" evidence="3">
    <location>
        <begin position="22"/>
        <end position="317"/>
    </location>
</feature>
<dbReference type="Pfam" id="PF02585">
    <property type="entry name" value="PIG-L"/>
    <property type="match status" value="1"/>
</dbReference>
<dbReference type="SUPFAM" id="SSF102588">
    <property type="entry name" value="LmbE-like"/>
    <property type="match status" value="1"/>
</dbReference>
<dbReference type="PANTHER" id="PTHR12993">
    <property type="entry name" value="N-ACETYLGLUCOSAMINYL-PHOSPHATIDYLINOSITOL DE-N-ACETYLASE-RELATED"/>
    <property type="match status" value="1"/>
</dbReference>
<evidence type="ECO:0000256" key="1">
    <source>
        <dbReference type="ARBA" id="ARBA00006066"/>
    </source>
</evidence>
<reference evidence="4 5" key="1">
    <citation type="journal article" date="2020" name="Genomics">
        <title>Complete, high-quality genomes from long-read metagenomic sequencing of two wolf lichen thalli reveals enigmatic genome architecture.</title>
        <authorList>
            <person name="McKenzie S.K."/>
            <person name="Walston R.F."/>
            <person name="Allen J.L."/>
        </authorList>
    </citation>
    <scope>NUCLEOTIDE SEQUENCE [LARGE SCALE GENOMIC DNA]</scope>
    <source>
        <strain evidence="4">WasteWater1</strain>
    </source>
</reference>
<evidence type="ECO:0000313" key="4">
    <source>
        <dbReference type="EMBL" id="KAF6222191.1"/>
    </source>
</evidence>
<evidence type="ECO:0000256" key="3">
    <source>
        <dbReference type="SAM" id="SignalP"/>
    </source>
</evidence>
<comment type="caution">
    <text evidence="4">The sequence shown here is derived from an EMBL/GenBank/DDBJ whole genome shotgun (WGS) entry which is preliminary data.</text>
</comment>
<dbReference type="EMBL" id="JACCJB010000012">
    <property type="protein sequence ID" value="KAF6222191.1"/>
    <property type="molecule type" value="Genomic_DNA"/>
</dbReference>
<keyword evidence="5" id="KW-1185">Reference proteome</keyword>
<evidence type="ECO:0000313" key="5">
    <source>
        <dbReference type="Proteomes" id="UP000593566"/>
    </source>
</evidence>
<dbReference type="RefSeq" id="XP_037151626.1">
    <property type="nucleotide sequence ID" value="XM_037292207.1"/>
</dbReference>
<comment type="similarity">
    <text evidence="1">Belongs to the PIGL family.</text>
</comment>
<dbReference type="PANTHER" id="PTHR12993:SF11">
    <property type="entry name" value="N-ACETYLGLUCOSAMINYL-PHOSPHATIDYLINOSITOL DE-N-ACETYLASE"/>
    <property type="match status" value="1"/>
</dbReference>
<dbReference type="Proteomes" id="UP000593566">
    <property type="component" value="Unassembled WGS sequence"/>
</dbReference>